<dbReference type="SMART" id="SM00421">
    <property type="entry name" value="HTH_LUXR"/>
    <property type="match status" value="1"/>
</dbReference>
<dbReference type="SUPFAM" id="SSF46894">
    <property type="entry name" value="C-terminal effector domain of the bipartite response regulators"/>
    <property type="match status" value="1"/>
</dbReference>
<dbReference type="RefSeq" id="WP_067309738.1">
    <property type="nucleotide sequence ID" value="NZ_LZJY01000367.1"/>
</dbReference>
<dbReference type="AlphaFoldDB" id="A0A1A2UNE5"/>
<dbReference type="GO" id="GO:0003677">
    <property type="term" value="F:DNA binding"/>
    <property type="evidence" value="ECO:0007669"/>
    <property type="project" value="UniProtKB-KW"/>
</dbReference>
<reference evidence="5 6" key="1">
    <citation type="submission" date="2016-06" db="EMBL/GenBank/DDBJ databases">
        <authorList>
            <person name="Kjaerup R.B."/>
            <person name="Dalgaard T.S."/>
            <person name="Juul-Madsen H.R."/>
        </authorList>
    </citation>
    <scope>NUCLEOTIDE SEQUENCE [LARGE SCALE GENOMIC DNA]</scope>
    <source>
        <strain evidence="5 6">E2838</strain>
    </source>
</reference>
<accession>A0A1A2UNE5</accession>
<dbReference type="InterPro" id="IPR016032">
    <property type="entry name" value="Sig_transdc_resp-reg_C-effctor"/>
</dbReference>
<dbReference type="GO" id="GO:0006355">
    <property type="term" value="P:regulation of DNA-templated transcription"/>
    <property type="evidence" value="ECO:0007669"/>
    <property type="project" value="InterPro"/>
</dbReference>
<dbReference type="PRINTS" id="PR00038">
    <property type="entry name" value="HTHLUXR"/>
</dbReference>
<dbReference type="PANTHER" id="PTHR44688">
    <property type="entry name" value="DNA-BINDING TRANSCRIPTIONAL ACTIVATOR DEVR_DOSR"/>
    <property type="match status" value="1"/>
</dbReference>
<dbReference type="EMBL" id="LZJY01000367">
    <property type="protein sequence ID" value="OBH89757.1"/>
    <property type="molecule type" value="Genomic_DNA"/>
</dbReference>
<sequence length="510" mass="53952">MRPADPISLFGRSGGLPSALRGEMMFTSKCGSDAAAALTALAQERAPYDSRAARELYLEALSAVLFAGRLAGSGAVLEVARAAGAAPAARRPESPADLLLDGLTALVVAGPRAGLGLVRSALAGFCAAEGPSVEGGTRWLWLACHGAIIAWDDRAWLHLPARQVALARAAEDQRVLPVALHSLAAALTWSGRFTAARQLITEADSITASTATTVFPYAALPLAAWQGDQTETARLAQAGKHYALARGEGMGLASIELATALLCNGLGHYEQALVAARQGCGHPEELWTTFLLPELIEAATRCGQTGDARDALAALEVGTQAAGTDWALGTYACARALVSSGASAERFYREAIERMDRTNLRPAASRARLVYGEWLRRERRPLDARAQLRPAYEMFTTNGMHAFARRARLELEATGERIREKADTRNGSGLTPREAQIAALAAGGATNSEIGAQLFISPNTVAYHLRKVFIKLDVTARRQLAVATIDQSPPVSGWGLAAMGGETSTVVHNQ</sequence>
<name>A0A1A2UNE5_MYCSC</name>
<dbReference type="Gene3D" id="1.10.10.10">
    <property type="entry name" value="Winged helix-like DNA-binding domain superfamily/Winged helix DNA-binding domain"/>
    <property type="match status" value="1"/>
</dbReference>
<dbReference type="Pfam" id="PF00196">
    <property type="entry name" value="GerE"/>
    <property type="match status" value="1"/>
</dbReference>
<keyword evidence="1" id="KW-0805">Transcription regulation</keyword>
<keyword evidence="2" id="KW-0238">DNA-binding</keyword>
<dbReference type="InterPro" id="IPR036388">
    <property type="entry name" value="WH-like_DNA-bd_sf"/>
</dbReference>
<gene>
    <name evidence="5" type="ORF">A5679_24965</name>
</gene>
<protein>
    <recommendedName>
        <fullName evidence="4">HTH luxR-type domain-containing protein</fullName>
    </recommendedName>
</protein>
<evidence type="ECO:0000313" key="6">
    <source>
        <dbReference type="Proteomes" id="UP000092207"/>
    </source>
</evidence>
<dbReference type="CDD" id="cd06170">
    <property type="entry name" value="LuxR_C_like"/>
    <property type="match status" value="1"/>
</dbReference>
<evidence type="ECO:0000256" key="1">
    <source>
        <dbReference type="ARBA" id="ARBA00023015"/>
    </source>
</evidence>
<evidence type="ECO:0000256" key="2">
    <source>
        <dbReference type="ARBA" id="ARBA00023125"/>
    </source>
</evidence>
<evidence type="ECO:0000313" key="5">
    <source>
        <dbReference type="EMBL" id="OBH89757.1"/>
    </source>
</evidence>
<organism evidence="5 6">
    <name type="scientific">Mycobacterium scrofulaceum</name>
    <dbReference type="NCBI Taxonomy" id="1783"/>
    <lineage>
        <taxon>Bacteria</taxon>
        <taxon>Bacillati</taxon>
        <taxon>Actinomycetota</taxon>
        <taxon>Actinomycetes</taxon>
        <taxon>Mycobacteriales</taxon>
        <taxon>Mycobacteriaceae</taxon>
        <taxon>Mycobacterium</taxon>
    </lineage>
</organism>
<comment type="caution">
    <text evidence="5">The sequence shown here is derived from an EMBL/GenBank/DDBJ whole genome shotgun (WGS) entry which is preliminary data.</text>
</comment>
<dbReference type="PROSITE" id="PS50043">
    <property type="entry name" value="HTH_LUXR_2"/>
    <property type="match status" value="1"/>
</dbReference>
<keyword evidence="3" id="KW-0804">Transcription</keyword>
<dbReference type="InterPro" id="IPR000792">
    <property type="entry name" value="Tscrpt_reg_LuxR_C"/>
</dbReference>
<evidence type="ECO:0000256" key="3">
    <source>
        <dbReference type="ARBA" id="ARBA00023163"/>
    </source>
</evidence>
<proteinExistence type="predicted"/>
<dbReference type="Proteomes" id="UP000092207">
    <property type="component" value="Unassembled WGS sequence"/>
</dbReference>
<evidence type="ECO:0000259" key="4">
    <source>
        <dbReference type="PROSITE" id="PS50043"/>
    </source>
</evidence>
<feature type="domain" description="HTH luxR-type" evidence="4">
    <location>
        <begin position="423"/>
        <end position="488"/>
    </location>
</feature>
<dbReference type="PANTHER" id="PTHR44688:SF16">
    <property type="entry name" value="DNA-BINDING TRANSCRIPTIONAL ACTIVATOR DEVR_DOSR"/>
    <property type="match status" value="1"/>
</dbReference>